<evidence type="ECO:0000313" key="1">
    <source>
        <dbReference type="EMBL" id="VUS52303.1"/>
    </source>
</evidence>
<organism evidence="1 2">
    <name type="scientific">Klebsiella spallanzanii</name>
    <dbReference type="NCBI Taxonomy" id="2587528"/>
    <lineage>
        <taxon>Bacteria</taxon>
        <taxon>Pseudomonadati</taxon>
        <taxon>Pseudomonadota</taxon>
        <taxon>Gammaproteobacteria</taxon>
        <taxon>Enterobacterales</taxon>
        <taxon>Enterobacteriaceae</taxon>
        <taxon>Klebsiella/Raoultella group</taxon>
        <taxon>Klebsiella</taxon>
    </lineage>
</organism>
<accession>A0ABY6VCC1</accession>
<sequence>MKWMTGILIFLLVPRCIASSELQYRQLIESSLNKQPLCLGEKRWPVSIQTGSDQWINARMEALVDAGLITSREKSGRKTWTLTQYGEASFSKEHDFCYGVMRVRTLQGIQTDRTGVTHVTFTYFIQGIPAWAKNASVRVANTDLDNLVTGIDSVRYQARFTHEPRGAMRLLTEPEQMDLYY</sequence>
<keyword evidence="2" id="KW-1185">Reference proteome</keyword>
<evidence type="ECO:0008006" key="3">
    <source>
        <dbReference type="Google" id="ProtNLM"/>
    </source>
</evidence>
<dbReference type="EMBL" id="CABGGS010000016">
    <property type="protein sequence ID" value="VUS52303.1"/>
    <property type="molecule type" value="Genomic_DNA"/>
</dbReference>
<proteinExistence type="predicted"/>
<gene>
    <name evidence="1" type="ORF">SB6411_05844</name>
</gene>
<evidence type="ECO:0000313" key="2">
    <source>
        <dbReference type="Proteomes" id="UP000317652"/>
    </source>
</evidence>
<name>A0ABY6VCC1_9ENTR</name>
<comment type="caution">
    <text evidence="1">The sequence shown here is derived from an EMBL/GenBank/DDBJ whole genome shotgun (WGS) entry which is preliminary data.</text>
</comment>
<dbReference type="Proteomes" id="UP000317652">
    <property type="component" value="Unassembled WGS sequence"/>
</dbReference>
<protein>
    <recommendedName>
        <fullName evidence="3">CpmK protein</fullName>
    </recommendedName>
</protein>
<reference evidence="1 2" key="1">
    <citation type="submission" date="2019-07" db="EMBL/GenBank/DDBJ databases">
        <authorList>
            <person name="Brisse S."/>
            <person name="Rodrigues C."/>
            <person name="Thorpe H."/>
        </authorList>
    </citation>
    <scope>NUCLEOTIDE SEQUENCE [LARGE SCALE GENOMIC DNA]</scope>
    <source>
        <strain evidence="1">SB6411</strain>
    </source>
</reference>